<dbReference type="EMBL" id="QGGL01000009">
    <property type="protein sequence ID" value="PWK12782.1"/>
    <property type="molecule type" value="Genomic_DNA"/>
</dbReference>
<sequence length="97" mass="11538">MRKKNRACQPARFFFGENQKPASGYTRVFAYRLHDRNWERRNWRKSLWGKLSLLRGCLQQLTPLLLHIMDSFQLAYTGQSYFLFLQLVKVGAIGVLW</sequence>
<keyword evidence="2" id="KW-1185">Reference proteome</keyword>
<proteinExistence type="predicted"/>
<name>A0A316DUN4_9BACL</name>
<dbReference type="Proteomes" id="UP000245634">
    <property type="component" value="Unassembled WGS sequence"/>
</dbReference>
<dbReference type="AlphaFoldDB" id="A0A316DUN4"/>
<gene>
    <name evidence="1" type="ORF">C7459_109143</name>
</gene>
<organism evidence="1 2">
    <name type="scientific">Tumebacillus permanentifrigoris</name>
    <dbReference type="NCBI Taxonomy" id="378543"/>
    <lineage>
        <taxon>Bacteria</taxon>
        <taxon>Bacillati</taxon>
        <taxon>Bacillota</taxon>
        <taxon>Bacilli</taxon>
        <taxon>Bacillales</taxon>
        <taxon>Alicyclobacillaceae</taxon>
        <taxon>Tumebacillus</taxon>
    </lineage>
</organism>
<evidence type="ECO:0000313" key="2">
    <source>
        <dbReference type="Proteomes" id="UP000245634"/>
    </source>
</evidence>
<evidence type="ECO:0000313" key="1">
    <source>
        <dbReference type="EMBL" id="PWK12782.1"/>
    </source>
</evidence>
<protein>
    <submittedName>
        <fullName evidence="1">Uncharacterized protein</fullName>
    </submittedName>
</protein>
<accession>A0A316DUN4</accession>
<reference evidence="1 2" key="1">
    <citation type="submission" date="2018-05" db="EMBL/GenBank/DDBJ databases">
        <title>Genomic Encyclopedia of Type Strains, Phase IV (KMG-IV): sequencing the most valuable type-strain genomes for metagenomic binning, comparative biology and taxonomic classification.</title>
        <authorList>
            <person name="Goeker M."/>
        </authorList>
    </citation>
    <scope>NUCLEOTIDE SEQUENCE [LARGE SCALE GENOMIC DNA]</scope>
    <source>
        <strain evidence="1 2">DSM 18773</strain>
    </source>
</reference>
<comment type="caution">
    <text evidence="1">The sequence shown here is derived from an EMBL/GenBank/DDBJ whole genome shotgun (WGS) entry which is preliminary data.</text>
</comment>